<sequence>MPHLTPDRARRAITEHTRRLAEAASAAGPRTPVPTTPAWTVADLVTHVGGTQHWTAEIMERRVTDFADLPAQSPQAPADPGAWAGWFEESAQRVVTAFADDALAAPVLNAAGDDREGSLFWLLNVLNEAVVHGADGALAADRAPEVAADVAAALVDHHLAMLVSLTWAMARPESASALQGTGQTLQWRADDTGDAWQVERRPAGAVWRAGAGAGPADATVTGPAGPLLLALTRRLPVADAGLQVDGDAALVRHWLDHTAHVAD</sequence>
<evidence type="ECO:0000313" key="2">
    <source>
        <dbReference type="EMBL" id="GGM38096.1"/>
    </source>
</evidence>
<dbReference type="GO" id="GO:0046872">
    <property type="term" value="F:metal ion binding"/>
    <property type="evidence" value="ECO:0007669"/>
    <property type="project" value="InterPro"/>
</dbReference>
<dbReference type="PANTHER" id="PTHR40758:SF1">
    <property type="entry name" value="CONSERVED PROTEIN"/>
    <property type="match status" value="1"/>
</dbReference>
<feature type="domain" description="Mycothiol-dependent maleylpyruvate isomerase metal-binding" evidence="1">
    <location>
        <begin position="11"/>
        <end position="135"/>
    </location>
</feature>
<dbReference type="RefSeq" id="WP_171104101.1">
    <property type="nucleotide sequence ID" value="NZ_BMPT01000018.1"/>
</dbReference>
<dbReference type="GO" id="GO:0005886">
    <property type="term" value="C:plasma membrane"/>
    <property type="evidence" value="ECO:0007669"/>
    <property type="project" value="TreeGrafter"/>
</dbReference>
<dbReference type="PANTHER" id="PTHR40758">
    <property type="entry name" value="CONSERVED PROTEIN"/>
    <property type="match status" value="1"/>
</dbReference>
<evidence type="ECO:0000259" key="1">
    <source>
        <dbReference type="Pfam" id="PF11716"/>
    </source>
</evidence>
<reference evidence="2" key="2">
    <citation type="submission" date="2020-09" db="EMBL/GenBank/DDBJ databases">
        <authorList>
            <person name="Sun Q."/>
            <person name="Ohkuma M."/>
        </authorList>
    </citation>
    <scope>NUCLEOTIDE SEQUENCE</scope>
    <source>
        <strain evidence="2">JCM 3051</strain>
    </source>
</reference>
<dbReference type="SUPFAM" id="SSF109854">
    <property type="entry name" value="DinB/YfiT-like putative metalloenzymes"/>
    <property type="match status" value="1"/>
</dbReference>
<comment type="caution">
    <text evidence="2">The sequence shown here is derived from an EMBL/GenBank/DDBJ whole genome shotgun (WGS) entry which is preliminary data.</text>
</comment>
<dbReference type="EMBL" id="BMPT01000018">
    <property type="protein sequence ID" value="GGM38096.1"/>
    <property type="molecule type" value="Genomic_DNA"/>
</dbReference>
<dbReference type="SUPFAM" id="SSF55718">
    <property type="entry name" value="SCP-like"/>
    <property type="match status" value="1"/>
</dbReference>
<dbReference type="AlphaFoldDB" id="A0A8H9GQL5"/>
<evidence type="ECO:0000313" key="3">
    <source>
        <dbReference type="Proteomes" id="UP000655589"/>
    </source>
</evidence>
<reference evidence="2" key="1">
    <citation type="journal article" date="2014" name="Int. J. Syst. Evol. Microbiol.">
        <title>Complete genome sequence of Corynebacterium casei LMG S-19264T (=DSM 44701T), isolated from a smear-ripened cheese.</title>
        <authorList>
            <consortium name="US DOE Joint Genome Institute (JGI-PGF)"/>
            <person name="Walter F."/>
            <person name="Albersmeier A."/>
            <person name="Kalinowski J."/>
            <person name="Ruckert C."/>
        </authorList>
    </citation>
    <scope>NUCLEOTIDE SEQUENCE</scope>
    <source>
        <strain evidence="2">JCM 3051</strain>
    </source>
</reference>
<dbReference type="Pfam" id="PF11716">
    <property type="entry name" value="MDMPI_N"/>
    <property type="match status" value="1"/>
</dbReference>
<dbReference type="Gene3D" id="1.20.120.450">
    <property type="entry name" value="dinb family like domain"/>
    <property type="match status" value="1"/>
</dbReference>
<accession>A0A8H9GQL5</accession>
<dbReference type="InterPro" id="IPR036527">
    <property type="entry name" value="SCP2_sterol-bd_dom_sf"/>
</dbReference>
<gene>
    <name evidence="2" type="ORF">GCM10010102_37070</name>
</gene>
<name>A0A8H9GQL5_9MICO</name>
<dbReference type="InterPro" id="IPR024344">
    <property type="entry name" value="MDMPI_metal-binding"/>
</dbReference>
<keyword evidence="3" id="KW-1185">Reference proteome</keyword>
<protein>
    <recommendedName>
        <fullName evidence="1">Mycothiol-dependent maleylpyruvate isomerase metal-binding domain-containing protein</fullName>
    </recommendedName>
</protein>
<dbReference type="InterPro" id="IPR034660">
    <property type="entry name" value="DinB/YfiT-like"/>
</dbReference>
<dbReference type="Proteomes" id="UP000655589">
    <property type="component" value="Unassembled WGS sequence"/>
</dbReference>
<organism evidence="2 3">
    <name type="scientific">Promicromonospora citrea</name>
    <dbReference type="NCBI Taxonomy" id="43677"/>
    <lineage>
        <taxon>Bacteria</taxon>
        <taxon>Bacillati</taxon>
        <taxon>Actinomycetota</taxon>
        <taxon>Actinomycetes</taxon>
        <taxon>Micrococcales</taxon>
        <taxon>Promicromonosporaceae</taxon>
        <taxon>Promicromonospora</taxon>
    </lineage>
</organism>
<proteinExistence type="predicted"/>